<feature type="coiled-coil region" evidence="2">
    <location>
        <begin position="58"/>
        <end position="85"/>
    </location>
</feature>
<keyword evidence="1" id="KW-0677">Repeat</keyword>
<comment type="caution">
    <text evidence="4">The sequence shown here is derived from an EMBL/GenBank/DDBJ whole genome shotgun (WGS) entry which is preliminary data.</text>
</comment>
<dbReference type="Gene3D" id="1.25.10.10">
    <property type="entry name" value="Leucine-rich Repeat Variant"/>
    <property type="match status" value="1"/>
</dbReference>
<reference evidence="4" key="1">
    <citation type="submission" date="2019-05" db="EMBL/GenBank/DDBJ databases">
        <title>Annotation for the trematode Fasciolopsis buski.</title>
        <authorList>
            <person name="Choi Y.-J."/>
        </authorList>
    </citation>
    <scope>NUCLEOTIDE SEQUENCE</scope>
    <source>
        <strain evidence="4">HT</strain>
        <tissue evidence="4">Whole worm</tissue>
    </source>
</reference>
<evidence type="ECO:0000313" key="4">
    <source>
        <dbReference type="EMBL" id="KAA0191074.1"/>
    </source>
</evidence>
<dbReference type="Proteomes" id="UP000728185">
    <property type="component" value="Unassembled WGS sequence"/>
</dbReference>
<protein>
    <recommendedName>
        <fullName evidence="3">Nucleotide exchange factor Fes1 domain-containing protein</fullName>
    </recommendedName>
</protein>
<sequence length="328" mass="36427">MANSDSRNLKSMLRFAVENSDNTEPTKMDPERAQWLQDALASVSVDPTKQLKEDIQILGALLQEADKYRDKLEAVLEDILTLTEDIDLANDFFKLGGADVLFEIILKGPEFLKSQSYQLLANVTQNNPEGQKICVQRNIMPELVNMISHEMDLTHLKKILLALSCLTRAFAPAVAQFRKADGFNSVLKIIGKFAGDNAAKPVCAKGSFFIFCLLQEIIESSSLDETEAKVVVGEIIPLCMNLPQANEHLLASLILLLTNSASVDAAIDVENLPHGTSKRANRLVDENTRKPFVHWLTQVDSRYAKSDDSADAELRSYIGVLLNLLNKR</sequence>
<dbReference type="PANTHER" id="PTHR19316">
    <property type="entry name" value="PROTEIN FOLDING REGULATOR"/>
    <property type="match status" value="1"/>
</dbReference>
<dbReference type="AlphaFoldDB" id="A0A8E0VKP1"/>
<dbReference type="InterPro" id="IPR011989">
    <property type="entry name" value="ARM-like"/>
</dbReference>
<dbReference type="InterPro" id="IPR050693">
    <property type="entry name" value="Hsp70_NEF-Inhibitors"/>
</dbReference>
<evidence type="ECO:0000313" key="5">
    <source>
        <dbReference type="Proteomes" id="UP000728185"/>
    </source>
</evidence>
<organism evidence="4 5">
    <name type="scientific">Fasciolopsis buskii</name>
    <dbReference type="NCBI Taxonomy" id="27845"/>
    <lineage>
        <taxon>Eukaryota</taxon>
        <taxon>Metazoa</taxon>
        <taxon>Spiralia</taxon>
        <taxon>Lophotrochozoa</taxon>
        <taxon>Platyhelminthes</taxon>
        <taxon>Trematoda</taxon>
        <taxon>Digenea</taxon>
        <taxon>Plagiorchiida</taxon>
        <taxon>Echinostomata</taxon>
        <taxon>Echinostomatoidea</taxon>
        <taxon>Fasciolidae</taxon>
        <taxon>Fasciolopsis</taxon>
    </lineage>
</organism>
<dbReference type="PANTHER" id="PTHR19316:SF18">
    <property type="entry name" value="HSP70-BINDING PROTEIN 1"/>
    <property type="match status" value="1"/>
</dbReference>
<gene>
    <name evidence="4" type="ORF">FBUS_07135</name>
</gene>
<dbReference type="EMBL" id="LUCM01006579">
    <property type="protein sequence ID" value="KAA0191074.1"/>
    <property type="molecule type" value="Genomic_DNA"/>
</dbReference>
<feature type="domain" description="Nucleotide exchange factor Fes1" evidence="3">
    <location>
        <begin position="9"/>
        <end position="91"/>
    </location>
</feature>
<evidence type="ECO:0000259" key="3">
    <source>
        <dbReference type="Pfam" id="PF08609"/>
    </source>
</evidence>
<name>A0A8E0VKP1_9TREM</name>
<dbReference type="OrthoDB" id="10250458at2759"/>
<keyword evidence="5" id="KW-1185">Reference proteome</keyword>
<dbReference type="SUPFAM" id="SSF48371">
    <property type="entry name" value="ARM repeat"/>
    <property type="match status" value="1"/>
</dbReference>
<dbReference type="InterPro" id="IPR013918">
    <property type="entry name" value="Nucleotide_exch_fac_Fes1"/>
</dbReference>
<accession>A0A8E0VKP1</accession>
<proteinExistence type="predicted"/>
<dbReference type="InterPro" id="IPR016024">
    <property type="entry name" value="ARM-type_fold"/>
</dbReference>
<keyword evidence="2" id="KW-0175">Coiled coil</keyword>
<dbReference type="GO" id="GO:0000774">
    <property type="term" value="F:adenyl-nucleotide exchange factor activity"/>
    <property type="evidence" value="ECO:0007669"/>
    <property type="project" value="TreeGrafter"/>
</dbReference>
<dbReference type="Pfam" id="PF08609">
    <property type="entry name" value="Fes1"/>
    <property type="match status" value="1"/>
</dbReference>
<dbReference type="GO" id="GO:0005783">
    <property type="term" value="C:endoplasmic reticulum"/>
    <property type="evidence" value="ECO:0007669"/>
    <property type="project" value="TreeGrafter"/>
</dbReference>
<evidence type="ECO:0000256" key="2">
    <source>
        <dbReference type="SAM" id="Coils"/>
    </source>
</evidence>
<evidence type="ECO:0000256" key="1">
    <source>
        <dbReference type="ARBA" id="ARBA00022737"/>
    </source>
</evidence>